<evidence type="ECO:0000313" key="2">
    <source>
        <dbReference type="Proteomes" id="UP001172680"/>
    </source>
</evidence>
<protein>
    <submittedName>
        <fullName evidence="1">Uncharacterized protein</fullName>
    </submittedName>
</protein>
<proteinExistence type="predicted"/>
<sequence>MAISRMKATYERASSVLVLDTSLENIVSAGITSYEVVLRILTCPWQTRLWTYQEACLASNLLFKFADRAVNLKTTIGGLEDLERPMDIPDYFSLVRSYMSSRFSEHAEDYPMPAAKRFAKTMQFIIDSLAFRSTTVPSDEVICLAALLKLPVTELLKTPEDQMRPAFWVLMEYIPAEIIFARGPKLQQPGFCWAPATFLGITSGFATSPLTTYSKLTSAGLEVGFPGFLLTAPEQTEPKITFRFCFRTGSADWYLVTLPDNNPFSPTYQGEAVAWWKSFSSAKLALIEAQSVQAPGVANAGSGTEFTHLLTEVWRVNEGTIFVKRMASVYVAKANARETETLNFLERNARGRTNLEDAEDIDSVHLEDFETFEDWHDRLQEFLALQHTYHGIIAQRLEKQVWCVD</sequence>
<gene>
    <name evidence="1" type="ORF">H2199_003752</name>
</gene>
<keyword evidence="2" id="KW-1185">Reference proteome</keyword>
<evidence type="ECO:0000313" key="1">
    <source>
        <dbReference type="EMBL" id="KAJ9643886.1"/>
    </source>
</evidence>
<reference evidence="1" key="1">
    <citation type="submission" date="2022-10" db="EMBL/GenBank/DDBJ databases">
        <title>Culturing micro-colonial fungi from biological soil crusts in the Mojave desert and describing Neophaeococcomyces mojavensis, and introducing the new genera and species Taxawa tesnikishii.</title>
        <authorList>
            <person name="Kurbessoian T."/>
            <person name="Stajich J.E."/>
        </authorList>
    </citation>
    <scope>NUCLEOTIDE SEQUENCE</scope>
    <source>
        <strain evidence="1">JES_115</strain>
    </source>
</reference>
<organism evidence="1 2">
    <name type="scientific">Coniosporium tulheliwenetii</name>
    <dbReference type="NCBI Taxonomy" id="3383036"/>
    <lineage>
        <taxon>Eukaryota</taxon>
        <taxon>Fungi</taxon>
        <taxon>Dikarya</taxon>
        <taxon>Ascomycota</taxon>
        <taxon>Pezizomycotina</taxon>
        <taxon>Dothideomycetes</taxon>
        <taxon>Dothideomycetes incertae sedis</taxon>
        <taxon>Coniosporium</taxon>
    </lineage>
</organism>
<accession>A0ACC2Z7Z4</accession>
<dbReference type="EMBL" id="JAPDRP010000010">
    <property type="protein sequence ID" value="KAJ9643886.1"/>
    <property type="molecule type" value="Genomic_DNA"/>
</dbReference>
<comment type="caution">
    <text evidence="1">The sequence shown here is derived from an EMBL/GenBank/DDBJ whole genome shotgun (WGS) entry which is preliminary data.</text>
</comment>
<dbReference type="Proteomes" id="UP001172680">
    <property type="component" value="Unassembled WGS sequence"/>
</dbReference>
<name>A0ACC2Z7Z4_9PEZI</name>